<feature type="compositionally biased region" description="Polar residues" evidence="1">
    <location>
        <begin position="230"/>
        <end position="266"/>
    </location>
</feature>
<evidence type="ECO:0000313" key="2">
    <source>
        <dbReference type="EMBL" id="SFR45775.1"/>
    </source>
</evidence>
<accession>A0A1I6GU59</accession>
<feature type="compositionally biased region" description="Basic and acidic residues" evidence="1">
    <location>
        <begin position="216"/>
        <end position="227"/>
    </location>
</feature>
<reference evidence="3" key="1">
    <citation type="submission" date="2016-10" db="EMBL/GenBank/DDBJ databases">
        <authorList>
            <person name="Varghese N."/>
            <person name="Submissions S."/>
        </authorList>
    </citation>
    <scope>NUCLEOTIDE SEQUENCE [LARGE SCALE GENOMIC DNA]</scope>
    <source>
        <strain evidence="3">CGMCC 1.8711</strain>
    </source>
</reference>
<evidence type="ECO:0000256" key="1">
    <source>
        <dbReference type="SAM" id="MobiDB-lite"/>
    </source>
</evidence>
<gene>
    <name evidence="2" type="ORF">SAMN04488124_1541</name>
</gene>
<dbReference type="Proteomes" id="UP000243250">
    <property type="component" value="Unassembled WGS sequence"/>
</dbReference>
<dbReference type="AlphaFoldDB" id="A0A1I6GU59"/>
<evidence type="ECO:0000313" key="3">
    <source>
        <dbReference type="Proteomes" id="UP000243250"/>
    </source>
</evidence>
<dbReference type="OrthoDB" id="308200at2157"/>
<keyword evidence="3" id="KW-1185">Reference proteome</keyword>
<proteinExistence type="predicted"/>
<name>A0A1I6GU59_9EURY</name>
<dbReference type="RefSeq" id="WP_089878760.1">
    <property type="nucleotide sequence ID" value="NZ_FOYS01000002.1"/>
</dbReference>
<dbReference type="EMBL" id="FOYS01000002">
    <property type="protein sequence ID" value="SFR45775.1"/>
    <property type="molecule type" value="Genomic_DNA"/>
</dbReference>
<feature type="region of interest" description="Disordered" evidence="1">
    <location>
        <begin position="216"/>
        <end position="284"/>
    </location>
</feature>
<sequence>MTDGEGDEDVSSLVARAVELSTQVLDSLEADDADGGDTADLLDELEAIAAEATELLDAMDLSELPSAIDPEGVDEVVDEEQLPEAVANLDPGEAIRLRKLLAVVDIGELWSSVDVRDVWQNKREFEDAVDEFTDDEGDDDVSALVSEFTDDEGDGDDEDDDFDVDVDVGETLSTDDDVVDLPDAAYQTAIQQQLSETVGEFRQKLVDLHRDLARLREENRQRTDRVGQPDSRNPTAHSTLASTRTAGRGDTTYSTVPAETKYSNAPNRRRVYGDRFEEYGGDDA</sequence>
<protein>
    <submittedName>
        <fullName evidence="2">Uncharacterized protein</fullName>
    </submittedName>
</protein>
<organism evidence="2 3">
    <name type="scientific">Halogeometricum limi</name>
    <dbReference type="NCBI Taxonomy" id="555875"/>
    <lineage>
        <taxon>Archaea</taxon>
        <taxon>Methanobacteriati</taxon>
        <taxon>Methanobacteriota</taxon>
        <taxon>Stenosarchaea group</taxon>
        <taxon>Halobacteria</taxon>
        <taxon>Halobacteriales</taxon>
        <taxon>Haloferacaceae</taxon>
        <taxon>Halogeometricum</taxon>
    </lineage>
</organism>
<dbReference type="STRING" id="555875.SAMN04488124_1541"/>